<sequence length="205" mass="22903">MKYNILASKESIQKTMASLKERGHLPEFVESRVEALEKIKTLIPHGASVMNGSSRTLEEIGFVDYLREGKHGWNNLHATILAEKDHIKQAELRKQSVLSDFYLGSAHAVTETGEIVVASNSGSQLPHLVFTSPNLIFVVGLQKITSDLDTAIARLKEYVYPLEDERMKSVGMGGSYISKMLVINKEQPFMGRKSHVIFVNEKLGF</sequence>
<dbReference type="Pfam" id="PF02589">
    <property type="entry name" value="LUD_dom"/>
    <property type="match status" value="1"/>
</dbReference>
<dbReference type="AlphaFoldDB" id="A0A0G1MLL9"/>
<organism evidence="2 3">
    <name type="scientific">Candidatus Azambacteria bacterium GW2011_GWA1_44_9</name>
    <dbReference type="NCBI Taxonomy" id="1618610"/>
    <lineage>
        <taxon>Bacteria</taxon>
        <taxon>Candidatus Azamiibacteriota</taxon>
    </lineage>
</organism>
<dbReference type="InterPro" id="IPR024185">
    <property type="entry name" value="FTHF_cligase-like_sf"/>
</dbReference>
<protein>
    <recommendedName>
        <fullName evidence="1">LUD domain-containing protein</fullName>
    </recommendedName>
</protein>
<accession>A0A0G1MLL9</accession>
<dbReference type="PANTHER" id="PTHR36179:SF2">
    <property type="entry name" value="LUD DOMAIN-CONTAINING PROTEIN"/>
    <property type="match status" value="1"/>
</dbReference>
<feature type="domain" description="LUD" evidence="1">
    <location>
        <begin position="12"/>
        <end position="199"/>
    </location>
</feature>
<evidence type="ECO:0000313" key="3">
    <source>
        <dbReference type="Proteomes" id="UP000034595"/>
    </source>
</evidence>
<evidence type="ECO:0000259" key="1">
    <source>
        <dbReference type="Pfam" id="PF02589"/>
    </source>
</evidence>
<dbReference type="InterPro" id="IPR003741">
    <property type="entry name" value="LUD_dom"/>
</dbReference>
<name>A0A0G1MLL9_9BACT</name>
<comment type="caution">
    <text evidence="2">The sequence shown here is derived from an EMBL/GenBank/DDBJ whole genome shotgun (WGS) entry which is preliminary data.</text>
</comment>
<dbReference type="Gene3D" id="3.40.50.10420">
    <property type="entry name" value="NagB/RpiA/CoA transferase-like"/>
    <property type="match status" value="1"/>
</dbReference>
<reference evidence="2 3" key="1">
    <citation type="journal article" date="2015" name="Nature">
        <title>rRNA introns, odd ribosomes, and small enigmatic genomes across a large radiation of phyla.</title>
        <authorList>
            <person name="Brown C.T."/>
            <person name="Hug L.A."/>
            <person name="Thomas B.C."/>
            <person name="Sharon I."/>
            <person name="Castelle C.J."/>
            <person name="Singh A."/>
            <person name="Wilkins M.J."/>
            <person name="Williams K.H."/>
            <person name="Banfield J.F."/>
        </authorList>
    </citation>
    <scope>NUCLEOTIDE SEQUENCE [LARGE SCALE GENOMIC DNA]</scope>
</reference>
<evidence type="ECO:0000313" key="2">
    <source>
        <dbReference type="EMBL" id="KKT81682.1"/>
    </source>
</evidence>
<dbReference type="PANTHER" id="PTHR36179">
    <property type="entry name" value="LUD_DOM DOMAIN-CONTAINING PROTEIN"/>
    <property type="match status" value="1"/>
</dbReference>
<dbReference type="EMBL" id="LCJQ01000006">
    <property type="protein sequence ID" value="KKT81682.1"/>
    <property type="molecule type" value="Genomic_DNA"/>
</dbReference>
<gene>
    <name evidence="2" type="ORF">UW78_C0006G0047</name>
</gene>
<proteinExistence type="predicted"/>
<dbReference type="Proteomes" id="UP000034595">
    <property type="component" value="Unassembled WGS sequence"/>
</dbReference>